<evidence type="ECO:0000256" key="2">
    <source>
        <dbReference type="ARBA" id="ARBA00009054"/>
    </source>
</evidence>
<gene>
    <name evidence="10" type="ORF">F511_05155</name>
</gene>
<proteinExistence type="inferred from homology"/>
<dbReference type="CDD" id="cd00446">
    <property type="entry name" value="GrpE"/>
    <property type="match status" value="1"/>
</dbReference>
<dbReference type="GO" id="GO:0042803">
    <property type="term" value="F:protein homodimerization activity"/>
    <property type="evidence" value="ECO:0007669"/>
    <property type="project" value="InterPro"/>
</dbReference>
<comment type="similarity">
    <text evidence="2 8">Belongs to the GrpE family.</text>
</comment>
<sequence>MAASAPASLYGYTTFSLNTHRRSSLHFPRPAKFLCLQRDQQLMFPGNPITRNVFSSFSIPNSSLSKGHSKAIELETRRSSFFKPSVSAKQESQPYQSNGKDMSSSSDFQEDNSLSTLKSLIKAYKEAVLVGDEKTIYEIEDVLFAVDKENKELVEKISALSAEMSSGKEKYTRLQADFDNYRKRAENERLLVRSNAQGEVIESLLPMVDSFERAKQQIILETEKEKKIDTSYQGIYKQFVEIMRSLRVTAVPTVGKPFDPSVHEAIAREESHEFKEGIVIQEFRRGFLLGDRLLRPAMVKVSSGPGKPPAVQDRLSTQPPSVVGLENP</sequence>
<dbReference type="FunFam" id="2.30.22.10:FF:000001">
    <property type="entry name" value="Protein GrpE"/>
    <property type="match status" value="1"/>
</dbReference>
<keyword evidence="4" id="KW-0963">Cytoplasm</keyword>
<dbReference type="SUPFAM" id="SSF51064">
    <property type="entry name" value="Head domain of nucleotide exchange factor GrpE"/>
    <property type="match status" value="1"/>
</dbReference>
<dbReference type="PRINTS" id="PR00773">
    <property type="entry name" value="GRPEPROTEIN"/>
</dbReference>
<dbReference type="GO" id="GO:0006457">
    <property type="term" value="P:protein folding"/>
    <property type="evidence" value="ECO:0007669"/>
    <property type="project" value="InterPro"/>
</dbReference>
<feature type="region of interest" description="Disordered" evidence="9">
    <location>
        <begin position="83"/>
        <end position="110"/>
    </location>
</feature>
<dbReference type="SUPFAM" id="SSF58014">
    <property type="entry name" value="Coiled-coil domain of nucleotide exchange factor GrpE"/>
    <property type="match status" value="1"/>
</dbReference>
<dbReference type="NCBIfam" id="NF010741">
    <property type="entry name" value="PRK14143.1"/>
    <property type="match status" value="1"/>
</dbReference>
<dbReference type="OrthoDB" id="201635at2759"/>
<dbReference type="PROSITE" id="PS01071">
    <property type="entry name" value="GRPE"/>
    <property type="match status" value="1"/>
</dbReference>
<keyword evidence="6 7" id="KW-0143">Chaperone</keyword>
<dbReference type="GO" id="GO:0005759">
    <property type="term" value="C:mitochondrial matrix"/>
    <property type="evidence" value="ECO:0007669"/>
    <property type="project" value="UniProtKB-SubCell"/>
</dbReference>
<dbReference type="AlphaFoldDB" id="A0A2Z7C8D0"/>
<evidence type="ECO:0000313" key="11">
    <source>
        <dbReference type="Proteomes" id="UP000250235"/>
    </source>
</evidence>
<evidence type="ECO:0000256" key="4">
    <source>
        <dbReference type="ARBA" id="ARBA00022490"/>
    </source>
</evidence>
<dbReference type="GO" id="GO:0051082">
    <property type="term" value="F:unfolded protein binding"/>
    <property type="evidence" value="ECO:0007669"/>
    <property type="project" value="TreeGrafter"/>
</dbReference>
<keyword evidence="11" id="KW-1185">Reference proteome</keyword>
<dbReference type="HAMAP" id="MF_01151">
    <property type="entry name" value="GrpE"/>
    <property type="match status" value="1"/>
</dbReference>
<dbReference type="InterPro" id="IPR000740">
    <property type="entry name" value="GrpE"/>
</dbReference>
<comment type="subcellular location">
    <subcellularLocation>
        <location evidence="1">Cytoplasm</location>
    </subcellularLocation>
    <subcellularLocation>
        <location evidence="7">Mitochondrion matrix</location>
    </subcellularLocation>
</comment>
<evidence type="ECO:0000256" key="6">
    <source>
        <dbReference type="ARBA" id="ARBA00023186"/>
    </source>
</evidence>
<name>A0A2Z7C8D0_9LAMI</name>
<dbReference type="GO" id="GO:0000774">
    <property type="term" value="F:adenyl-nucleotide exchange factor activity"/>
    <property type="evidence" value="ECO:0007669"/>
    <property type="project" value="InterPro"/>
</dbReference>
<evidence type="ECO:0000313" key="10">
    <source>
        <dbReference type="EMBL" id="KZV40910.1"/>
    </source>
</evidence>
<reference evidence="10 11" key="1">
    <citation type="journal article" date="2015" name="Proc. Natl. Acad. Sci. U.S.A.">
        <title>The resurrection genome of Boea hygrometrica: A blueprint for survival of dehydration.</title>
        <authorList>
            <person name="Xiao L."/>
            <person name="Yang G."/>
            <person name="Zhang L."/>
            <person name="Yang X."/>
            <person name="Zhao S."/>
            <person name="Ji Z."/>
            <person name="Zhou Q."/>
            <person name="Hu M."/>
            <person name="Wang Y."/>
            <person name="Chen M."/>
            <person name="Xu Y."/>
            <person name="Jin H."/>
            <person name="Xiao X."/>
            <person name="Hu G."/>
            <person name="Bao F."/>
            <person name="Hu Y."/>
            <person name="Wan P."/>
            <person name="Li L."/>
            <person name="Deng X."/>
            <person name="Kuang T."/>
            <person name="Xiang C."/>
            <person name="Zhu J.K."/>
            <person name="Oliver M.J."/>
            <person name="He Y."/>
        </authorList>
    </citation>
    <scope>NUCLEOTIDE SEQUENCE [LARGE SCALE GENOMIC DNA]</scope>
    <source>
        <strain evidence="11">cv. XS01</strain>
    </source>
</reference>
<dbReference type="PANTHER" id="PTHR21237">
    <property type="entry name" value="GRPE PROTEIN"/>
    <property type="match status" value="1"/>
</dbReference>
<feature type="region of interest" description="Disordered" evidence="9">
    <location>
        <begin position="300"/>
        <end position="328"/>
    </location>
</feature>
<keyword evidence="7" id="KW-0496">Mitochondrion</keyword>
<dbReference type="InterPro" id="IPR009012">
    <property type="entry name" value="GrpE_head"/>
</dbReference>
<protein>
    <recommendedName>
        <fullName evidence="7">GrpE protein homolog</fullName>
    </recommendedName>
</protein>
<evidence type="ECO:0000256" key="7">
    <source>
        <dbReference type="RuleBase" id="RU000640"/>
    </source>
</evidence>
<evidence type="ECO:0000256" key="3">
    <source>
        <dbReference type="ARBA" id="ARBA00011738"/>
    </source>
</evidence>
<organism evidence="10 11">
    <name type="scientific">Dorcoceras hygrometricum</name>
    <dbReference type="NCBI Taxonomy" id="472368"/>
    <lineage>
        <taxon>Eukaryota</taxon>
        <taxon>Viridiplantae</taxon>
        <taxon>Streptophyta</taxon>
        <taxon>Embryophyta</taxon>
        <taxon>Tracheophyta</taxon>
        <taxon>Spermatophyta</taxon>
        <taxon>Magnoliopsida</taxon>
        <taxon>eudicotyledons</taxon>
        <taxon>Gunneridae</taxon>
        <taxon>Pentapetalae</taxon>
        <taxon>asterids</taxon>
        <taxon>lamiids</taxon>
        <taxon>Lamiales</taxon>
        <taxon>Gesneriaceae</taxon>
        <taxon>Didymocarpoideae</taxon>
        <taxon>Trichosporeae</taxon>
        <taxon>Loxocarpinae</taxon>
        <taxon>Dorcoceras</taxon>
    </lineage>
</organism>
<feature type="compositionally biased region" description="Polar residues" evidence="9">
    <location>
        <begin position="87"/>
        <end position="110"/>
    </location>
</feature>
<dbReference type="PANTHER" id="PTHR21237:SF40">
    <property type="entry name" value="CELL CYCLE AND APOPTOSIS REGULATOR PROTEIN 2"/>
    <property type="match status" value="1"/>
</dbReference>
<dbReference type="Proteomes" id="UP000250235">
    <property type="component" value="Unassembled WGS sequence"/>
</dbReference>
<comment type="function">
    <text evidence="7">Essential component of the PAM complex, a complex required for the translocation of transit peptide-containing proteins from the inner membrane into the mitochondrial matrix in an ATP-dependent manner.</text>
</comment>
<dbReference type="GO" id="GO:0009507">
    <property type="term" value="C:chloroplast"/>
    <property type="evidence" value="ECO:0007669"/>
    <property type="project" value="TreeGrafter"/>
</dbReference>
<dbReference type="Gene3D" id="3.90.20.20">
    <property type="match status" value="1"/>
</dbReference>
<dbReference type="Pfam" id="PF01025">
    <property type="entry name" value="GrpE"/>
    <property type="match status" value="1"/>
</dbReference>
<evidence type="ECO:0000256" key="9">
    <source>
        <dbReference type="SAM" id="MobiDB-lite"/>
    </source>
</evidence>
<evidence type="ECO:0000256" key="1">
    <source>
        <dbReference type="ARBA" id="ARBA00004496"/>
    </source>
</evidence>
<dbReference type="Gene3D" id="2.30.22.10">
    <property type="entry name" value="Head domain of nucleotide exchange factor GrpE"/>
    <property type="match status" value="1"/>
</dbReference>
<dbReference type="GO" id="GO:0051087">
    <property type="term" value="F:protein-folding chaperone binding"/>
    <property type="evidence" value="ECO:0007669"/>
    <property type="project" value="InterPro"/>
</dbReference>
<evidence type="ECO:0000256" key="8">
    <source>
        <dbReference type="RuleBase" id="RU004478"/>
    </source>
</evidence>
<keyword evidence="5" id="KW-0346">Stress response</keyword>
<comment type="subunit">
    <text evidence="3">Homodimer.</text>
</comment>
<dbReference type="InterPro" id="IPR013805">
    <property type="entry name" value="GrpE_CC"/>
</dbReference>
<evidence type="ECO:0000256" key="5">
    <source>
        <dbReference type="ARBA" id="ARBA00023016"/>
    </source>
</evidence>
<dbReference type="EMBL" id="KQ999852">
    <property type="protein sequence ID" value="KZV40910.1"/>
    <property type="molecule type" value="Genomic_DNA"/>
</dbReference>
<accession>A0A2Z7C8D0</accession>